<dbReference type="Proteomes" id="UP000288716">
    <property type="component" value="Unassembled WGS sequence"/>
</dbReference>
<dbReference type="PANTHER" id="PTHR24346:SF30">
    <property type="entry name" value="MATERNAL EMBRYONIC LEUCINE ZIPPER KINASE"/>
    <property type="match status" value="1"/>
</dbReference>
<evidence type="ECO:0000256" key="2">
    <source>
        <dbReference type="ARBA" id="ARBA00022840"/>
    </source>
</evidence>
<dbReference type="InterPro" id="IPR000719">
    <property type="entry name" value="Prot_kinase_dom"/>
</dbReference>
<keyword evidence="6" id="KW-0808">Transferase</keyword>
<dbReference type="InterPro" id="IPR017441">
    <property type="entry name" value="Protein_kinase_ATP_BS"/>
</dbReference>
<dbReference type="AlphaFoldDB" id="A0A443S1G6"/>
<keyword evidence="6" id="KW-0418">Kinase</keyword>
<organism evidence="6 7">
    <name type="scientific">Leptotrombidium deliense</name>
    <dbReference type="NCBI Taxonomy" id="299467"/>
    <lineage>
        <taxon>Eukaryota</taxon>
        <taxon>Metazoa</taxon>
        <taxon>Ecdysozoa</taxon>
        <taxon>Arthropoda</taxon>
        <taxon>Chelicerata</taxon>
        <taxon>Arachnida</taxon>
        <taxon>Acari</taxon>
        <taxon>Acariformes</taxon>
        <taxon>Trombidiformes</taxon>
        <taxon>Prostigmata</taxon>
        <taxon>Anystina</taxon>
        <taxon>Parasitengona</taxon>
        <taxon>Trombiculoidea</taxon>
        <taxon>Trombiculidae</taxon>
        <taxon>Leptotrombidium</taxon>
    </lineage>
</organism>
<dbReference type="InterPro" id="IPR011009">
    <property type="entry name" value="Kinase-like_dom_sf"/>
</dbReference>
<evidence type="ECO:0000313" key="6">
    <source>
        <dbReference type="EMBL" id="RWS21379.1"/>
    </source>
</evidence>
<evidence type="ECO:0000259" key="5">
    <source>
        <dbReference type="PROSITE" id="PS50011"/>
    </source>
</evidence>
<accession>A0A443S1G6</accession>
<dbReference type="GO" id="GO:0004674">
    <property type="term" value="F:protein serine/threonine kinase activity"/>
    <property type="evidence" value="ECO:0007669"/>
    <property type="project" value="TreeGrafter"/>
</dbReference>
<dbReference type="GO" id="GO:0035556">
    <property type="term" value="P:intracellular signal transduction"/>
    <property type="evidence" value="ECO:0007669"/>
    <property type="project" value="TreeGrafter"/>
</dbReference>
<dbReference type="PROSITE" id="PS00107">
    <property type="entry name" value="PROTEIN_KINASE_ATP"/>
    <property type="match status" value="1"/>
</dbReference>
<sequence>KAEELKQMLEQREEAEKEELEPKAIREKGYEFPSELICLGSGSFSEVYLMKNKGVDIAAKVIELERTDNYVARFFNNSLKILELVASKHRNIIRVMDIFRTNKRAFIMMECAAKGSVFDYLNDNGAVDEQTGIRWLVDTCKGLNFLHTNEVAHRNIRTENLLIDANLTVKIGGFSFSRLCVNPKNGKAVYSGTSCGAQPYYAPEILKGERYDPKASDIWSAGVVFFVSTQKRYPFDYRDYTIQMQQQMGQEWKSQRKLVRKLSDALMEVLSKMFDSNFKSRIKVRQVLKALNVGDKDLEEAASVKQALMKKFAETGSRESVTSAGYMSSTG</sequence>
<reference evidence="6 7" key="1">
    <citation type="journal article" date="2018" name="Gigascience">
        <title>Genomes of trombidid mites reveal novel predicted allergens and laterally-transferred genes associated with secondary metabolism.</title>
        <authorList>
            <person name="Dong X."/>
            <person name="Chaisiri K."/>
            <person name="Xia D."/>
            <person name="Armstrong S.D."/>
            <person name="Fang Y."/>
            <person name="Donnelly M.J."/>
            <person name="Kadowaki T."/>
            <person name="McGarry J.W."/>
            <person name="Darby A.C."/>
            <person name="Makepeace B.L."/>
        </authorList>
    </citation>
    <scope>NUCLEOTIDE SEQUENCE [LARGE SCALE GENOMIC DNA]</scope>
    <source>
        <strain evidence="6">UoL-UT</strain>
    </source>
</reference>
<keyword evidence="7" id="KW-1185">Reference proteome</keyword>
<dbReference type="PROSITE" id="PS50011">
    <property type="entry name" value="PROTEIN_KINASE_DOM"/>
    <property type="match status" value="1"/>
</dbReference>
<dbReference type="VEuPathDB" id="VectorBase:LDEU010660"/>
<dbReference type="SUPFAM" id="SSF56112">
    <property type="entry name" value="Protein kinase-like (PK-like)"/>
    <property type="match status" value="1"/>
</dbReference>
<dbReference type="PANTHER" id="PTHR24346">
    <property type="entry name" value="MAP/MICROTUBULE AFFINITY-REGULATING KINASE"/>
    <property type="match status" value="1"/>
</dbReference>
<evidence type="ECO:0000256" key="3">
    <source>
        <dbReference type="PROSITE-ProRule" id="PRU10141"/>
    </source>
</evidence>
<dbReference type="STRING" id="299467.A0A443S1G6"/>
<dbReference type="OrthoDB" id="6423824at2759"/>
<gene>
    <name evidence="6" type="ORF">B4U80_11871</name>
</gene>
<name>A0A443S1G6_9ACAR</name>
<protein>
    <submittedName>
        <fullName evidence="6">Testis-specific serine/threonine-protein kinase 6-like protein</fullName>
    </submittedName>
</protein>
<dbReference type="Gene3D" id="1.10.510.10">
    <property type="entry name" value="Transferase(Phosphotransferase) domain 1"/>
    <property type="match status" value="1"/>
</dbReference>
<dbReference type="GO" id="GO:0005737">
    <property type="term" value="C:cytoplasm"/>
    <property type="evidence" value="ECO:0007669"/>
    <property type="project" value="TreeGrafter"/>
</dbReference>
<feature type="region of interest" description="Disordered" evidence="4">
    <location>
        <begin position="1"/>
        <end position="20"/>
    </location>
</feature>
<evidence type="ECO:0000256" key="1">
    <source>
        <dbReference type="ARBA" id="ARBA00022741"/>
    </source>
</evidence>
<keyword evidence="2 3" id="KW-0067">ATP-binding</keyword>
<dbReference type="GO" id="GO:0005524">
    <property type="term" value="F:ATP binding"/>
    <property type="evidence" value="ECO:0007669"/>
    <property type="project" value="UniProtKB-UniRule"/>
</dbReference>
<keyword evidence="1 3" id="KW-0547">Nucleotide-binding</keyword>
<dbReference type="EMBL" id="NCKV01012537">
    <property type="protein sequence ID" value="RWS21379.1"/>
    <property type="molecule type" value="Genomic_DNA"/>
</dbReference>
<feature type="non-terminal residue" evidence="6">
    <location>
        <position position="1"/>
    </location>
</feature>
<proteinExistence type="predicted"/>
<comment type="caution">
    <text evidence="6">The sequence shown here is derived from an EMBL/GenBank/DDBJ whole genome shotgun (WGS) entry which is preliminary data.</text>
</comment>
<dbReference type="Pfam" id="PF00069">
    <property type="entry name" value="Pkinase"/>
    <property type="match status" value="1"/>
</dbReference>
<evidence type="ECO:0000313" key="7">
    <source>
        <dbReference type="Proteomes" id="UP000288716"/>
    </source>
</evidence>
<feature type="domain" description="Protein kinase" evidence="5">
    <location>
        <begin position="33"/>
        <end position="298"/>
    </location>
</feature>
<feature type="binding site" evidence="3">
    <location>
        <position position="60"/>
    </location>
    <ligand>
        <name>ATP</name>
        <dbReference type="ChEBI" id="CHEBI:30616"/>
    </ligand>
</feature>
<evidence type="ECO:0000256" key="4">
    <source>
        <dbReference type="SAM" id="MobiDB-lite"/>
    </source>
</evidence>